<proteinExistence type="predicted"/>
<dbReference type="PIRSF" id="PIRSF037798">
    <property type="entry name" value="Chaperone_HchA"/>
    <property type="match status" value="1"/>
</dbReference>
<evidence type="ECO:0000256" key="2">
    <source>
        <dbReference type="ARBA" id="ARBA00022763"/>
    </source>
</evidence>
<dbReference type="EC" id="4.2.1.130" evidence="6"/>
<dbReference type="GO" id="GO:0006281">
    <property type="term" value="P:DNA repair"/>
    <property type="evidence" value="ECO:0007669"/>
    <property type="project" value="UniProtKB-KW"/>
</dbReference>
<dbReference type="InterPro" id="IPR017283">
    <property type="entry name" value="HchA"/>
</dbReference>
<evidence type="ECO:0000256" key="4">
    <source>
        <dbReference type="ARBA" id="ARBA00023016"/>
    </source>
</evidence>
<gene>
    <name evidence="6" type="primary">hchA</name>
    <name evidence="6" type="ORF">NCTC13148_01541</name>
</gene>
<dbReference type="InterPro" id="IPR029062">
    <property type="entry name" value="Class_I_gatase-like"/>
</dbReference>
<dbReference type="Proteomes" id="UP000254255">
    <property type="component" value="Unassembled WGS sequence"/>
</dbReference>
<protein>
    <submittedName>
        <fullName evidence="6">Chaperone protein</fullName>
        <ecNumber evidence="6">4.2.1.130</ecNumber>
    </submittedName>
</protein>
<keyword evidence="2" id="KW-0227">DNA damage</keyword>
<dbReference type="SUPFAM" id="SSF52317">
    <property type="entry name" value="Class I glutamine amidotransferase-like"/>
    <property type="match status" value="1"/>
</dbReference>
<dbReference type="AlphaFoldDB" id="A0A377BN74"/>
<dbReference type="GO" id="GO:0005737">
    <property type="term" value="C:cytoplasm"/>
    <property type="evidence" value="ECO:0007669"/>
    <property type="project" value="TreeGrafter"/>
</dbReference>
<keyword evidence="1" id="KW-0963">Cytoplasm</keyword>
<keyword evidence="3" id="KW-0378">Hydrolase</keyword>
<organism evidence="6 7">
    <name type="scientific">Escherichia coli</name>
    <dbReference type="NCBI Taxonomy" id="562"/>
    <lineage>
        <taxon>Bacteria</taxon>
        <taxon>Pseudomonadati</taxon>
        <taxon>Pseudomonadota</taxon>
        <taxon>Gammaproteobacteria</taxon>
        <taxon>Enterobacterales</taxon>
        <taxon>Enterobacteriaceae</taxon>
        <taxon>Escherichia</taxon>
    </lineage>
</organism>
<evidence type="ECO:0000313" key="7">
    <source>
        <dbReference type="Proteomes" id="UP000254255"/>
    </source>
</evidence>
<dbReference type="EMBL" id="UGET01000004">
    <property type="protein sequence ID" value="STL72827.1"/>
    <property type="molecule type" value="Genomic_DNA"/>
</dbReference>
<dbReference type="GO" id="GO:0019172">
    <property type="term" value="F:glyoxalase III activity"/>
    <property type="evidence" value="ECO:0007669"/>
    <property type="project" value="UniProtKB-EC"/>
</dbReference>
<dbReference type="InterPro" id="IPR050325">
    <property type="entry name" value="Prot/Nucl_acid_deglycase"/>
</dbReference>
<evidence type="ECO:0000256" key="3">
    <source>
        <dbReference type="ARBA" id="ARBA00022801"/>
    </source>
</evidence>
<evidence type="ECO:0000256" key="1">
    <source>
        <dbReference type="ARBA" id="ARBA00022490"/>
    </source>
</evidence>
<keyword evidence="4" id="KW-0346">Stress response</keyword>
<sequence length="288" mass="32576">MTVQTSKNPQVDIAEDNAFFPSEYSLSQYTSPVSDLDGVDYPKPYRGKHKILVIAADERYLPTDNGKLFSTGNHPIETLLPLYHLHAAGFEFEVATISGLMTKFEYWAMPHKDEKVMPFFEQHKSLFRNPKKLADVVASLNADSEYAAIFVPGGHGALIGLPESQDVAAALQWAIKNDRFVISLCHGPAAFLALRHGDNPLNGYSICAFPDAADKQTPEIGYMPGHLTWYFGEELKKMGMNIINDDITGRVHKDRKVLTATVLSQRMRWVNWRRRKCWQLMRVNPCYV</sequence>
<evidence type="ECO:0000256" key="5">
    <source>
        <dbReference type="ARBA" id="ARBA00023204"/>
    </source>
</evidence>
<evidence type="ECO:0000313" key="6">
    <source>
        <dbReference type="EMBL" id="STL72827.1"/>
    </source>
</evidence>
<dbReference type="PANTHER" id="PTHR48094:SF20">
    <property type="entry name" value="PROTEIN_NUCLEIC ACID DEGLYCASE 1"/>
    <property type="match status" value="1"/>
</dbReference>
<dbReference type="PANTHER" id="PTHR48094">
    <property type="entry name" value="PROTEIN/NUCLEIC ACID DEGLYCASE DJ-1-RELATED"/>
    <property type="match status" value="1"/>
</dbReference>
<keyword evidence="5" id="KW-0234">DNA repair</keyword>
<accession>A0A377BN74</accession>
<dbReference type="Gene3D" id="3.40.50.880">
    <property type="match status" value="1"/>
</dbReference>
<dbReference type="NCBIfam" id="NF003168">
    <property type="entry name" value="PRK04155.1"/>
    <property type="match status" value="1"/>
</dbReference>
<name>A0A377BN74_ECOLX</name>
<dbReference type="GO" id="GO:0036524">
    <property type="term" value="F:protein deglycase activity"/>
    <property type="evidence" value="ECO:0007669"/>
    <property type="project" value="InterPro"/>
</dbReference>
<dbReference type="GO" id="GO:0019243">
    <property type="term" value="P:methylglyoxal catabolic process to D-lactate via S-lactoyl-glutathione"/>
    <property type="evidence" value="ECO:0007669"/>
    <property type="project" value="TreeGrafter"/>
</dbReference>
<reference evidence="6 7" key="1">
    <citation type="submission" date="2018-06" db="EMBL/GenBank/DDBJ databases">
        <authorList>
            <consortium name="Pathogen Informatics"/>
            <person name="Doyle S."/>
        </authorList>
    </citation>
    <scope>NUCLEOTIDE SEQUENCE [LARGE SCALE GENOMIC DNA]</scope>
    <source>
        <strain evidence="6 7">NCTC13148</strain>
    </source>
</reference>
<keyword evidence="6" id="KW-0456">Lyase</keyword>